<name>A0A1I0SXX3_9BACL</name>
<evidence type="ECO:0000259" key="6">
    <source>
        <dbReference type="Pfam" id="PF00700"/>
    </source>
</evidence>
<dbReference type="InterPro" id="IPR001029">
    <property type="entry name" value="Flagellin_N"/>
</dbReference>
<comment type="similarity">
    <text evidence="1 4">Belongs to the bacterial flagellin family.</text>
</comment>
<keyword evidence="7" id="KW-0966">Cell projection</keyword>
<feature type="domain" description="Flagellin C-terminal" evidence="6">
    <location>
        <begin position="329"/>
        <end position="380"/>
    </location>
</feature>
<proteinExistence type="inferred from homology"/>
<dbReference type="Gene3D" id="3.30.70.2120">
    <property type="match status" value="1"/>
</dbReference>
<dbReference type="Pfam" id="PF00669">
    <property type="entry name" value="Flagellin_N"/>
    <property type="match status" value="1"/>
</dbReference>
<accession>A0A1I0SXX3</accession>
<keyword evidence="8" id="KW-1185">Reference proteome</keyword>
<keyword evidence="4" id="KW-0964">Secreted</keyword>
<evidence type="ECO:0000256" key="4">
    <source>
        <dbReference type="RuleBase" id="RU362073"/>
    </source>
</evidence>
<evidence type="ECO:0000313" key="7">
    <source>
        <dbReference type="EMBL" id="SFA44364.1"/>
    </source>
</evidence>
<comment type="subcellular location">
    <subcellularLocation>
        <location evidence="4">Secreted</location>
    </subcellularLocation>
    <subcellularLocation>
        <location evidence="4">Bacterial flagellum</location>
    </subcellularLocation>
</comment>
<organism evidence="7 8">
    <name type="scientific">Parageobacillus thermantarcticus</name>
    <dbReference type="NCBI Taxonomy" id="186116"/>
    <lineage>
        <taxon>Bacteria</taxon>
        <taxon>Bacillati</taxon>
        <taxon>Bacillota</taxon>
        <taxon>Bacilli</taxon>
        <taxon>Bacillales</taxon>
        <taxon>Anoxybacillaceae</taxon>
        <taxon>Parageobacillus</taxon>
    </lineage>
</organism>
<feature type="domain" description="Flagellin N-terminal" evidence="5">
    <location>
        <begin position="3"/>
        <end position="140"/>
    </location>
</feature>
<dbReference type="Pfam" id="PF00700">
    <property type="entry name" value="Flagellin_C"/>
    <property type="match status" value="1"/>
</dbReference>
<dbReference type="AlphaFoldDB" id="A0A1I0SXX3"/>
<reference evidence="8" key="1">
    <citation type="submission" date="2016-10" db="EMBL/GenBank/DDBJ databases">
        <authorList>
            <person name="Varghese N."/>
            <person name="Submissions S."/>
        </authorList>
    </citation>
    <scope>NUCLEOTIDE SEQUENCE [LARGE SCALE GENOMIC DNA]</scope>
    <source>
        <strain evidence="8">M1</strain>
    </source>
</reference>
<evidence type="ECO:0000256" key="1">
    <source>
        <dbReference type="ARBA" id="ARBA00005709"/>
    </source>
</evidence>
<dbReference type="GO" id="GO:0005198">
    <property type="term" value="F:structural molecule activity"/>
    <property type="evidence" value="ECO:0007669"/>
    <property type="project" value="UniProtKB-UniRule"/>
</dbReference>
<dbReference type="EMBL" id="FOJS01000007">
    <property type="protein sequence ID" value="SFA44364.1"/>
    <property type="molecule type" value="Genomic_DNA"/>
</dbReference>
<dbReference type="InterPro" id="IPR046358">
    <property type="entry name" value="Flagellin_C"/>
</dbReference>
<keyword evidence="7" id="KW-0282">Flagellum</keyword>
<dbReference type="OrthoDB" id="9796789at2"/>
<gene>
    <name evidence="7" type="ORF">SAMN05192569_100782</name>
</gene>
<dbReference type="Proteomes" id="UP000198650">
    <property type="component" value="Unassembled WGS sequence"/>
</dbReference>
<comment type="function">
    <text evidence="4">Flagellin is the subunit protein which polymerizes to form the filaments of bacterial flagella.</text>
</comment>
<dbReference type="SUPFAM" id="SSF64518">
    <property type="entry name" value="Phase 1 flagellin"/>
    <property type="match status" value="1"/>
</dbReference>
<evidence type="ECO:0000256" key="3">
    <source>
        <dbReference type="ARBA" id="ARBA00023143"/>
    </source>
</evidence>
<dbReference type="InterPro" id="IPR001492">
    <property type="entry name" value="Flagellin"/>
</dbReference>
<dbReference type="PRINTS" id="PR00207">
    <property type="entry name" value="FLAGELLIN"/>
</dbReference>
<protein>
    <recommendedName>
        <fullName evidence="2 4">Flagellin</fullName>
    </recommendedName>
</protein>
<dbReference type="PANTHER" id="PTHR42792:SF2">
    <property type="entry name" value="FLAGELLIN"/>
    <property type="match status" value="1"/>
</dbReference>
<dbReference type="GO" id="GO:0009288">
    <property type="term" value="C:bacterial-type flagellum"/>
    <property type="evidence" value="ECO:0007669"/>
    <property type="project" value="UniProtKB-SubCell"/>
</dbReference>
<dbReference type="GO" id="GO:0005576">
    <property type="term" value="C:extracellular region"/>
    <property type="evidence" value="ECO:0007669"/>
    <property type="project" value="UniProtKB-SubCell"/>
</dbReference>
<evidence type="ECO:0000259" key="5">
    <source>
        <dbReference type="Pfam" id="PF00669"/>
    </source>
</evidence>
<dbReference type="Gene3D" id="1.20.1330.10">
    <property type="entry name" value="f41 fragment of flagellin, N-terminal domain"/>
    <property type="match status" value="1"/>
</dbReference>
<evidence type="ECO:0000256" key="2">
    <source>
        <dbReference type="ARBA" id="ARBA00020110"/>
    </source>
</evidence>
<sequence>MRINHNIAALNTYRQLTIGQSAVSKNMEKLSSGLRINRAGDDAAGLAISEKMRGQIRGLEMASKNAQDGISLIQTAEGALNETHAILQRMRELAVQAANDTNTATDRAELQKEVDQLSQELSRIGATTEFNTQKLLDGSFKGIFHIGANEGQNLSLQINDMRGFNLGVAGKVQVEVAGTIADNTTTTDADFADGTYTVDENFNLVDSTGKIVASSADGKTFTLAGTDDTLAFSDVVTKVTISGGNATGITEATNNGLQAGSYTYDDTAKALKDVNGKIVATTTDGKTFTSAEDGTTTVFSVSTALTDGASVEVGGIDISSQAAANAAITTINNAIEKVSAERAKLGAYQNRLEHTINNLGTSAENLTAAESRIRDVDYALAA</sequence>
<keyword evidence="7" id="KW-0969">Cilium</keyword>
<dbReference type="RefSeq" id="WP_090948495.1">
    <property type="nucleotide sequence ID" value="NZ_FOJS01000007.1"/>
</dbReference>
<dbReference type="PANTHER" id="PTHR42792">
    <property type="entry name" value="FLAGELLIN"/>
    <property type="match status" value="1"/>
</dbReference>
<evidence type="ECO:0000313" key="8">
    <source>
        <dbReference type="Proteomes" id="UP000198650"/>
    </source>
</evidence>
<dbReference type="STRING" id="186116.SAMN05192569_100782"/>
<keyword evidence="3 4" id="KW-0975">Bacterial flagellum</keyword>